<evidence type="ECO:0000256" key="2">
    <source>
        <dbReference type="SAM" id="MobiDB-lite"/>
    </source>
</evidence>
<evidence type="ECO:0000313" key="3">
    <source>
        <dbReference type="EMBL" id="RSL49430.1"/>
    </source>
</evidence>
<dbReference type="EMBL" id="NKCI01000180">
    <property type="protein sequence ID" value="RSL49430.1"/>
    <property type="molecule type" value="Genomic_DNA"/>
</dbReference>
<keyword evidence="4" id="KW-1185">Reference proteome</keyword>
<dbReference type="OrthoDB" id="5056261at2759"/>
<gene>
    <name evidence="3" type="ORF">CEP54_012459</name>
</gene>
<proteinExistence type="predicted"/>
<sequence length="456" mass="52028">MSAAADSVFDLYPQPREPETKSRRKRLKEFVTTKHPKSSGKETQNGKQEMTTVLYHGGRQRKPVAQLLPPPPVAKQPEPEVVEQACGPHAGSTDPKQENHQEEEHEHESKGGNSPVPNDSNQTVTVRQVDQDAVKETMLEQDELIERLRKDLHHVENQLLTAQKEHDKEVAELKKTLATLRNKVTENATRSIEMPLQLPLHCPEGEIMRAWQNLTYDVGNLVSNHFRESKGSKAVTWAERKTEYLINLTPHYKDVMKEKKTATAFIEAAIWNALCLGVFGPSRHNAPFCWAGKYKGSLKTMSNFLLADIDKLKPDRLRHKAMFHQWKALTANLVVTIVPQERHDDEKSEIAEDLETILEGLSSPRTSQDRLGELRAIVDKAVDLTTKLCGQKRWYSINWFPERCHGVDLNEETMDLMAESPRSKRVRFMVRPGLCGSQGEDYDNMCVLDRCRVWAF</sequence>
<feature type="compositionally biased region" description="Polar residues" evidence="2">
    <location>
        <begin position="41"/>
        <end position="51"/>
    </location>
</feature>
<reference evidence="3 4" key="1">
    <citation type="submission" date="2017-06" db="EMBL/GenBank/DDBJ databases">
        <title>Comparative genomic analysis of Ambrosia Fusariam Clade fungi.</title>
        <authorList>
            <person name="Stajich J.E."/>
            <person name="Carrillo J."/>
            <person name="Kijimoto T."/>
            <person name="Eskalen A."/>
            <person name="O'Donnell K."/>
            <person name="Kasson M."/>
        </authorList>
    </citation>
    <scope>NUCLEOTIDE SEQUENCE [LARGE SCALE GENOMIC DNA]</scope>
    <source>
        <strain evidence="3 4">NRRL62584</strain>
    </source>
</reference>
<name>A0A428P8R3_9HYPO</name>
<evidence type="ECO:0000313" key="4">
    <source>
        <dbReference type="Proteomes" id="UP000288168"/>
    </source>
</evidence>
<dbReference type="AlphaFoldDB" id="A0A428P8R3"/>
<feature type="region of interest" description="Disordered" evidence="2">
    <location>
        <begin position="1"/>
        <end position="121"/>
    </location>
</feature>
<dbReference type="STRING" id="1325734.A0A428P8R3"/>
<keyword evidence="1" id="KW-0175">Coiled coil</keyword>
<feature type="compositionally biased region" description="Basic and acidic residues" evidence="2">
    <location>
        <begin position="95"/>
        <end position="110"/>
    </location>
</feature>
<protein>
    <submittedName>
        <fullName evidence="3">Uncharacterized protein</fullName>
    </submittedName>
</protein>
<accession>A0A428P8R3</accession>
<evidence type="ECO:0000256" key="1">
    <source>
        <dbReference type="SAM" id="Coils"/>
    </source>
</evidence>
<comment type="caution">
    <text evidence="3">The sequence shown here is derived from an EMBL/GenBank/DDBJ whole genome shotgun (WGS) entry which is preliminary data.</text>
</comment>
<dbReference type="Proteomes" id="UP000288168">
    <property type="component" value="Unassembled WGS sequence"/>
</dbReference>
<feature type="coiled-coil region" evidence="1">
    <location>
        <begin position="138"/>
        <end position="183"/>
    </location>
</feature>
<organism evidence="3 4">
    <name type="scientific">Fusarium duplospermum</name>
    <dbReference type="NCBI Taxonomy" id="1325734"/>
    <lineage>
        <taxon>Eukaryota</taxon>
        <taxon>Fungi</taxon>
        <taxon>Dikarya</taxon>
        <taxon>Ascomycota</taxon>
        <taxon>Pezizomycotina</taxon>
        <taxon>Sordariomycetes</taxon>
        <taxon>Hypocreomycetidae</taxon>
        <taxon>Hypocreales</taxon>
        <taxon>Nectriaceae</taxon>
        <taxon>Fusarium</taxon>
        <taxon>Fusarium solani species complex</taxon>
    </lineage>
</organism>